<dbReference type="PANTHER" id="PTHR45688:SF13">
    <property type="entry name" value="ALANINE--GLYOXYLATE AMINOTRANSFERASE 2-LIKE"/>
    <property type="match status" value="1"/>
</dbReference>
<dbReference type="Gene3D" id="3.90.1150.10">
    <property type="entry name" value="Aspartate Aminotransferase, domain 1"/>
    <property type="match status" value="1"/>
</dbReference>
<dbReference type="PIRSF" id="PIRSF000521">
    <property type="entry name" value="Transaminase_4ab_Lys_Orn"/>
    <property type="match status" value="1"/>
</dbReference>
<keyword evidence="4" id="KW-0808">Transferase</keyword>
<dbReference type="InterPro" id="IPR015421">
    <property type="entry name" value="PyrdxlP-dep_Trfase_major"/>
</dbReference>
<dbReference type="Pfam" id="PF00202">
    <property type="entry name" value="Aminotran_3"/>
    <property type="match status" value="1"/>
</dbReference>
<dbReference type="PROSITE" id="PS00600">
    <property type="entry name" value="AA_TRANSFER_CLASS_3"/>
    <property type="match status" value="1"/>
</dbReference>
<dbReference type="SUPFAM" id="SSF53383">
    <property type="entry name" value="PLP-dependent transferases"/>
    <property type="match status" value="1"/>
</dbReference>
<dbReference type="EMBL" id="JACHWJ010000003">
    <property type="protein sequence ID" value="MBB2958099.1"/>
    <property type="molecule type" value="Genomic_DNA"/>
</dbReference>
<organism evidence="4 5">
    <name type="scientific">Pseudoclavibacter helvolus</name>
    <dbReference type="NCBI Taxonomy" id="255205"/>
    <lineage>
        <taxon>Bacteria</taxon>
        <taxon>Bacillati</taxon>
        <taxon>Actinomycetota</taxon>
        <taxon>Actinomycetes</taxon>
        <taxon>Micrococcales</taxon>
        <taxon>Microbacteriaceae</taxon>
        <taxon>Pseudoclavibacter</taxon>
    </lineage>
</organism>
<evidence type="ECO:0000313" key="5">
    <source>
        <dbReference type="Proteomes" id="UP000545286"/>
    </source>
</evidence>
<comment type="caution">
    <text evidence="4">The sequence shown here is derived from an EMBL/GenBank/DDBJ whole genome shotgun (WGS) entry which is preliminary data.</text>
</comment>
<dbReference type="Proteomes" id="UP000545286">
    <property type="component" value="Unassembled WGS sequence"/>
</dbReference>
<dbReference type="InterPro" id="IPR015424">
    <property type="entry name" value="PyrdxlP-dep_Trfase"/>
</dbReference>
<proteinExistence type="inferred from homology"/>
<dbReference type="InterPro" id="IPR049704">
    <property type="entry name" value="Aminotrans_3_PPA_site"/>
</dbReference>
<evidence type="ECO:0000256" key="1">
    <source>
        <dbReference type="ARBA" id="ARBA00008954"/>
    </source>
</evidence>
<keyword evidence="4" id="KW-0032">Aminotransferase</keyword>
<dbReference type="AlphaFoldDB" id="A0A7W4YF00"/>
<dbReference type="RefSeq" id="WP_221186896.1">
    <property type="nucleotide sequence ID" value="NZ_JACHWJ010000003.1"/>
</dbReference>
<gene>
    <name evidence="4" type="ORF">FHX72_002244</name>
</gene>
<dbReference type="CDD" id="cd00610">
    <property type="entry name" value="OAT_like"/>
    <property type="match status" value="1"/>
</dbReference>
<evidence type="ECO:0000256" key="3">
    <source>
        <dbReference type="RuleBase" id="RU003560"/>
    </source>
</evidence>
<protein>
    <submittedName>
        <fullName evidence="4">4-aminobutyrate aminotransferase-like enzyme</fullName>
    </submittedName>
</protein>
<name>A0A7W4YF00_9MICO</name>
<evidence type="ECO:0000256" key="2">
    <source>
        <dbReference type="ARBA" id="ARBA00022898"/>
    </source>
</evidence>
<dbReference type="GO" id="GO:0030170">
    <property type="term" value="F:pyridoxal phosphate binding"/>
    <property type="evidence" value="ECO:0007669"/>
    <property type="project" value="InterPro"/>
</dbReference>
<sequence>MSRSTIMDGNSYRVGESSAAAETEAMVERRTRLLGPSYRLFYSNPVHLVRGSGTYLYDSDGVEYLDMYNNVASLGHAHPRVVEAMAAQAGTLNTHTRYLHEAILDYTEDLLSTMPAEIGQVMYQCTGSEANDLALRVAAAYTGGTGVIVTSEAYHGTSGLTSAVSPALGSGQTLGLEVRTVPGPDTYRTAPELVGEKLAADIRAAIADLAKYGVKFSAFLADSVFSSDGVAADPAGFLRPAFDAVHEAGGVWIADEVQPGFGRLGPRMWGFSRHDIVPDIVTMGKPMGNGIPVSGMAARPEVLEPFATGIPYFNTFGGNPVAISAAQAVLDVLRDEGLPERAAVVGDQLRAAIRSVGDARIGDVRGAGQFTGVEIVSDPELKTADGQTALALVNALREHRVLTSTAGPHNNVLKVRPPLSFQEHDIDRFTDALAAALADVPVR</sequence>
<dbReference type="PANTHER" id="PTHR45688">
    <property type="match status" value="1"/>
</dbReference>
<accession>A0A7W4YF00</accession>
<evidence type="ECO:0000313" key="4">
    <source>
        <dbReference type="EMBL" id="MBB2958099.1"/>
    </source>
</evidence>
<keyword evidence="5" id="KW-1185">Reference proteome</keyword>
<keyword evidence="2 3" id="KW-0663">Pyridoxal phosphate</keyword>
<dbReference type="Gene3D" id="3.40.640.10">
    <property type="entry name" value="Type I PLP-dependent aspartate aminotransferase-like (Major domain)"/>
    <property type="match status" value="1"/>
</dbReference>
<comment type="similarity">
    <text evidence="1 3">Belongs to the class-III pyridoxal-phosphate-dependent aminotransferase family.</text>
</comment>
<reference evidence="4 5" key="1">
    <citation type="submission" date="2020-08" db="EMBL/GenBank/DDBJ databases">
        <title>Sequencing the genomes of 1000 actinobacteria strains.</title>
        <authorList>
            <person name="Klenk H.-P."/>
        </authorList>
    </citation>
    <scope>NUCLEOTIDE SEQUENCE [LARGE SCALE GENOMIC DNA]</scope>
    <source>
        <strain evidence="4 5">DSM 20419</strain>
    </source>
</reference>
<dbReference type="InterPro" id="IPR015422">
    <property type="entry name" value="PyrdxlP-dep_Trfase_small"/>
</dbReference>
<dbReference type="InterPro" id="IPR005814">
    <property type="entry name" value="Aminotrans_3"/>
</dbReference>
<dbReference type="GO" id="GO:0008483">
    <property type="term" value="F:transaminase activity"/>
    <property type="evidence" value="ECO:0007669"/>
    <property type="project" value="UniProtKB-KW"/>
</dbReference>